<proteinExistence type="predicted"/>
<dbReference type="EMBL" id="CADCXU010024219">
    <property type="protein sequence ID" value="CAB0011522.1"/>
    <property type="molecule type" value="Genomic_DNA"/>
</dbReference>
<dbReference type="AlphaFoldDB" id="A0A6H5H7H6"/>
<dbReference type="GO" id="GO:0005737">
    <property type="term" value="C:cytoplasm"/>
    <property type="evidence" value="ECO:0007669"/>
    <property type="project" value="TreeGrafter"/>
</dbReference>
<evidence type="ECO:0000313" key="2">
    <source>
        <dbReference type="Proteomes" id="UP000479000"/>
    </source>
</evidence>
<dbReference type="InterPro" id="IPR026697">
    <property type="entry name" value="DNAAF6"/>
</dbReference>
<dbReference type="GO" id="GO:0045505">
    <property type="term" value="F:dynein intermediate chain binding"/>
    <property type="evidence" value="ECO:0007669"/>
    <property type="project" value="TreeGrafter"/>
</dbReference>
<dbReference type="Proteomes" id="UP000479000">
    <property type="component" value="Unassembled WGS sequence"/>
</dbReference>
<evidence type="ECO:0000313" key="1">
    <source>
        <dbReference type="EMBL" id="CAB0011522.1"/>
    </source>
</evidence>
<keyword evidence="2" id="KW-1185">Reference proteome</keyword>
<accession>A0A6H5H7H6</accession>
<sequence>MSGLEGIDMRALANILREESSSSSEDDEPNVGLKSVGPGDIGKSTKIKENEQAIKLGKQTERLPTHPDDIWDINNVELAQGDDVLADPRVRPELDIIYSQKVSSEDIFLQMGQRTPMTSSCELMIVRIQMTGEVKDAIECDVTEHEINIRSTLYRLNLPLQTHAVNPSTAKIEWDPSSTILKLTLELVRELDHVNF</sequence>
<name>A0A6H5H7H6_9HEMI</name>
<reference evidence="1 2" key="1">
    <citation type="submission" date="2020-02" db="EMBL/GenBank/DDBJ databases">
        <authorList>
            <person name="Ferguson B K."/>
        </authorList>
    </citation>
    <scope>NUCLEOTIDE SEQUENCE [LARGE SCALE GENOMIC DNA]</scope>
</reference>
<dbReference type="GO" id="GO:0070286">
    <property type="term" value="P:axonemal dynein complex assembly"/>
    <property type="evidence" value="ECO:0007669"/>
    <property type="project" value="InterPro"/>
</dbReference>
<dbReference type="OrthoDB" id="25887at2759"/>
<gene>
    <name evidence="1" type="ORF">NTEN_LOCUS16452</name>
</gene>
<dbReference type="PANTHER" id="PTHR21083:SF0">
    <property type="entry name" value="DYNEIN AXONEMAL ASSEMBLY FACTOR 6"/>
    <property type="match status" value="1"/>
</dbReference>
<dbReference type="PANTHER" id="PTHR21083">
    <property type="entry name" value="TWISTER"/>
    <property type="match status" value="1"/>
</dbReference>
<dbReference type="GO" id="GO:0051087">
    <property type="term" value="F:protein-folding chaperone binding"/>
    <property type="evidence" value="ECO:0007669"/>
    <property type="project" value="InterPro"/>
</dbReference>
<organism evidence="1 2">
    <name type="scientific">Nesidiocoris tenuis</name>
    <dbReference type="NCBI Taxonomy" id="355587"/>
    <lineage>
        <taxon>Eukaryota</taxon>
        <taxon>Metazoa</taxon>
        <taxon>Ecdysozoa</taxon>
        <taxon>Arthropoda</taxon>
        <taxon>Hexapoda</taxon>
        <taxon>Insecta</taxon>
        <taxon>Pterygota</taxon>
        <taxon>Neoptera</taxon>
        <taxon>Paraneoptera</taxon>
        <taxon>Hemiptera</taxon>
        <taxon>Heteroptera</taxon>
        <taxon>Panheteroptera</taxon>
        <taxon>Cimicomorpha</taxon>
        <taxon>Miridae</taxon>
        <taxon>Dicyphina</taxon>
        <taxon>Nesidiocoris</taxon>
    </lineage>
</organism>
<protein>
    <submittedName>
        <fullName evidence="1">Uncharacterized protein</fullName>
    </submittedName>
</protein>